<feature type="domain" description="Threonine/Serine exporter ThrE" evidence="9">
    <location>
        <begin position="355"/>
        <end position="480"/>
    </location>
</feature>
<proteinExistence type="inferred from homology"/>
<keyword evidence="2 7" id="KW-0812">Transmembrane</keyword>
<evidence type="ECO:0000256" key="3">
    <source>
        <dbReference type="ARBA" id="ARBA00022989"/>
    </source>
</evidence>
<evidence type="ECO:0000256" key="7">
    <source>
        <dbReference type="SAM" id="Phobius"/>
    </source>
</evidence>
<feature type="transmembrane region" description="Helical" evidence="7">
    <location>
        <begin position="426"/>
        <end position="448"/>
    </location>
</feature>
<evidence type="ECO:0000256" key="2">
    <source>
        <dbReference type="ARBA" id="ARBA00022692"/>
    </source>
</evidence>
<organism evidence="10 11">
    <name type="scientific">Morchella conica CCBAS932</name>
    <dbReference type="NCBI Taxonomy" id="1392247"/>
    <lineage>
        <taxon>Eukaryota</taxon>
        <taxon>Fungi</taxon>
        <taxon>Dikarya</taxon>
        <taxon>Ascomycota</taxon>
        <taxon>Pezizomycotina</taxon>
        <taxon>Pezizomycetes</taxon>
        <taxon>Pezizales</taxon>
        <taxon>Morchellaceae</taxon>
        <taxon>Morchella</taxon>
    </lineage>
</organism>
<keyword evidence="11" id="KW-1185">Reference proteome</keyword>
<evidence type="ECO:0000256" key="5">
    <source>
        <dbReference type="ARBA" id="ARBA00034125"/>
    </source>
</evidence>
<reference evidence="10 11" key="1">
    <citation type="journal article" date="2018" name="Nat. Ecol. Evol.">
        <title>Pezizomycetes genomes reveal the molecular basis of ectomycorrhizal truffle lifestyle.</title>
        <authorList>
            <person name="Murat C."/>
            <person name="Payen T."/>
            <person name="Noel B."/>
            <person name="Kuo A."/>
            <person name="Morin E."/>
            <person name="Chen J."/>
            <person name="Kohler A."/>
            <person name="Krizsan K."/>
            <person name="Balestrini R."/>
            <person name="Da Silva C."/>
            <person name="Montanini B."/>
            <person name="Hainaut M."/>
            <person name="Levati E."/>
            <person name="Barry K.W."/>
            <person name="Belfiori B."/>
            <person name="Cichocki N."/>
            <person name="Clum A."/>
            <person name="Dockter R.B."/>
            <person name="Fauchery L."/>
            <person name="Guy J."/>
            <person name="Iotti M."/>
            <person name="Le Tacon F."/>
            <person name="Lindquist E.A."/>
            <person name="Lipzen A."/>
            <person name="Malagnac F."/>
            <person name="Mello A."/>
            <person name="Molinier V."/>
            <person name="Miyauchi S."/>
            <person name="Poulain J."/>
            <person name="Riccioni C."/>
            <person name="Rubini A."/>
            <person name="Sitrit Y."/>
            <person name="Splivallo R."/>
            <person name="Traeger S."/>
            <person name="Wang M."/>
            <person name="Zifcakova L."/>
            <person name="Wipf D."/>
            <person name="Zambonelli A."/>
            <person name="Paolocci F."/>
            <person name="Nowrousian M."/>
            <person name="Ottonello S."/>
            <person name="Baldrian P."/>
            <person name="Spatafora J.W."/>
            <person name="Henrissat B."/>
            <person name="Nagy L.G."/>
            <person name="Aury J.M."/>
            <person name="Wincker P."/>
            <person name="Grigoriev I.V."/>
            <person name="Bonfante P."/>
            <person name="Martin F.M."/>
        </authorList>
    </citation>
    <scope>NUCLEOTIDE SEQUENCE [LARGE SCALE GENOMIC DNA]</scope>
    <source>
        <strain evidence="10 11">CCBAS932</strain>
    </source>
</reference>
<evidence type="ECO:0000256" key="4">
    <source>
        <dbReference type="ARBA" id="ARBA00023136"/>
    </source>
</evidence>
<name>A0A3N4KIN1_9PEZI</name>
<dbReference type="Pfam" id="PF12821">
    <property type="entry name" value="ThrE_2"/>
    <property type="match status" value="1"/>
</dbReference>
<feature type="transmembrane region" description="Helical" evidence="7">
    <location>
        <begin position="297"/>
        <end position="318"/>
    </location>
</feature>
<dbReference type="AlphaFoldDB" id="A0A3N4KIN1"/>
<comment type="subcellular location">
    <subcellularLocation>
        <location evidence="1">Membrane</location>
        <topology evidence="1">Multi-pass membrane protein</topology>
    </subcellularLocation>
</comment>
<feature type="transmembrane region" description="Helical" evidence="7">
    <location>
        <begin position="402"/>
        <end position="419"/>
    </location>
</feature>
<feature type="transmembrane region" description="Helical" evidence="7">
    <location>
        <begin position="237"/>
        <end position="255"/>
    </location>
</feature>
<evidence type="ECO:0000259" key="9">
    <source>
        <dbReference type="Pfam" id="PF12821"/>
    </source>
</evidence>
<evidence type="ECO:0008006" key="12">
    <source>
        <dbReference type="Google" id="ProtNLM"/>
    </source>
</evidence>
<gene>
    <name evidence="10" type="ORF">P167DRAFT_577480</name>
</gene>
<evidence type="ECO:0000256" key="6">
    <source>
        <dbReference type="SAM" id="MobiDB-lite"/>
    </source>
</evidence>
<feature type="transmembrane region" description="Helical" evidence="7">
    <location>
        <begin position="460"/>
        <end position="484"/>
    </location>
</feature>
<dbReference type="InterPro" id="IPR051361">
    <property type="entry name" value="ThrE/Ser_Exporter"/>
</dbReference>
<feature type="transmembrane region" description="Helical" evidence="7">
    <location>
        <begin position="375"/>
        <end position="396"/>
    </location>
</feature>
<dbReference type="OrthoDB" id="413008at2759"/>
<feature type="transmembrane region" description="Helical" evidence="7">
    <location>
        <begin position="213"/>
        <end position="230"/>
    </location>
</feature>
<dbReference type="InParanoid" id="A0A3N4KIN1"/>
<evidence type="ECO:0000259" key="8">
    <source>
        <dbReference type="Pfam" id="PF06738"/>
    </source>
</evidence>
<evidence type="ECO:0000313" key="11">
    <source>
        <dbReference type="Proteomes" id="UP000277580"/>
    </source>
</evidence>
<dbReference type="Pfam" id="PF06738">
    <property type="entry name" value="ThrE"/>
    <property type="match status" value="1"/>
</dbReference>
<sequence length="498" mass="54894">MTVTGARNSDLESQLPDIRPVSDSTENNTEKKSDDGLTLVTGVQHNSLKVPSSRFSSTTALYKESNAVEDLQQQLHDLIVDVGTAFISHGGPSHRVQPVIEALGQVFDVPTNVHTMNSQTVISFPPKNKRGPPAMYPIIKRGSMNFTKLPCVFDLVKRIVRDPAGLTMPNIYAELERIEGLESAWNQYTIAASYVPAAATSAIMFFGGDWKDAAMSGALALIPAALLLVANRWERLWWTYECIACFFVSLVATILSKHFCYSTLILSAPVTLLPGYTVSISVVEIMTKNTIAGCIRLVYTVVYLCCMVLGFTLAPILYNAPGNMSGDGFQRLPVDLLSTCNTSQGIVVNRFWLFLCVPVYICAYNIYLKTPWRQWPSMIVIGSLGYGAGFASKYLWHAPPEFNAFAASFTLGVFSNMYARVTDEFAFNAIVAGVFIQVPGSWGIRGLLSFAYGDYEKGIYWNYSMLAICVSISLALIISNHIFFGFKLLNRGAPHLDF</sequence>
<keyword evidence="4 7" id="KW-0472">Membrane</keyword>
<dbReference type="InterPro" id="IPR010619">
    <property type="entry name" value="ThrE-like_N"/>
</dbReference>
<protein>
    <recommendedName>
        <fullName evidence="12">DUF1212-domain-containing protein</fullName>
    </recommendedName>
</protein>
<dbReference type="EMBL" id="ML119154">
    <property type="protein sequence ID" value="RPB09172.1"/>
    <property type="molecule type" value="Genomic_DNA"/>
</dbReference>
<feature type="transmembrane region" description="Helical" evidence="7">
    <location>
        <begin position="261"/>
        <end position="285"/>
    </location>
</feature>
<evidence type="ECO:0000256" key="1">
    <source>
        <dbReference type="ARBA" id="ARBA00004141"/>
    </source>
</evidence>
<feature type="region of interest" description="Disordered" evidence="6">
    <location>
        <begin position="1"/>
        <end position="37"/>
    </location>
</feature>
<dbReference type="GO" id="GO:0022857">
    <property type="term" value="F:transmembrane transporter activity"/>
    <property type="evidence" value="ECO:0007669"/>
    <property type="project" value="InterPro"/>
</dbReference>
<comment type="similarity">
    <text evidence="5">Belongs to the ThrE exporter (TC 2.A.79) family.</text>
</comment>
<feature type="domain" description="Threonine/serine exporter-like N-terminal" evidence="8">
    <location>
        <begin position="77"/>
        <end position="314"/>
    </location>
</feature>
<evidence type="ECO:0000313" key="10">
    <source>
        <dbReference type="EMBL" id="RPB09172.1"/>
    </source>
</evidence>
<dbReference type="GO" id="GO:0016020">
    <property type="term" value="C:membrane"/>
    <property type="evidence" value="ECO:0007669"/>
    <property type="project" value="UniProtKB-SubCell"/>
</dbReference>
<dbReference type="InterPro" id="IPR024528">
    <property type="entry name" value="ThrE_2"/>
</dbReference>
<dbReference type="STRING" id="1392247.A0A3N4KIN1"/>
<accession>A0A3N4KIN1</accession>
<dbReference type="PANTHER" id="PTHR31082:SF4">
    <property type="entry name" value="PHEROMONE-REGULATED MEMBRANE PROTEIN 10"/>
    <property type="match status" value="1"/>
</dbReference>
<dbReference type="PANTHER" id="PTHR31082">
    <property type="entry name" value="PHEROMONE-REGULATED MEMBRANE PROTEIN 10"/>
    <property type="match status" value="1"/>
</dbReference>
<feature type="transmembrane region" description="Helical" evidence="7">
    <location>
        <begin position="351"/>
        <end position="368"/>
    </location>
</feature>
<dbReference type="Proteomes" id="UP000277580">
    <property type="component" value="Unassembled WGS sequence"/>
</dbReference>
<keyword evidence="3 7" id="KW-1133">Transmembrane helix</keyword>